<dbReference type="EMBL" id="MGAD01000016">
    <property type="protein sequence ID" value="OGK38537.1"/>
    <property type="molecule type" value="Genomic_DNA"/>
</dbReference>
<keyword evidence="2" id="KW-0472">Membrane</keyword>
<proteinExistence type="predicted"/>
<evidence type="ECO:0000256" key="1">
    <source>
        <dbReference type="ARBA" id="ARBA00022801"/>
    </source>
</evidence>
<dbReference type="Gene3D" id="2.40.260.10">
    <property type="entry name" value="Sortase"/>
    <property type="match status" value="1"/>
</dbReference>
<name>A0A1F7I577_9BACT</name>
<accession>A0A1F7I577</accession>
<dbReference type="Pfam" id="PF04203">
    <property type="entry name" value="Sortase"/>
    <property type="match status" value="1"/>
</dbReference>
<dbReference type="CDD" id="cd05830">
    <property type="entry name" value="Sortase_E"/>
    <property type="match status" value="1"/>
</dbReference>
<dbReference type="SUPFAM" id="SSF63817">
    <property type="entry name" value="Sortase"/>
    <property type="match status" value="1"/>
</dbReference>
<sequence>MKTRHPRSMTGKVFEGISFKKYARKFLIKTLANFLILYSVYMIVWVFYEPALAETRYWYDQLRGKTYVVVEPAQFKTTEPPPQRGLLTDILEGQTVEKLSPVDPQFSLMIPKLAANTRVIENVNSADEKAYLDALRYGVAHAAGTGLPGSGRHIYLFAHSTNTFANVSRYNAVFYLLYKLEAGDEVDIFYRGQRYTYTVTGKLIVSPTDVSYMTRQTNGEFLTLQTCWPPGTIAQRLLVFAEPAGQSGEKLSLR</sequence>
<keyword evidence="1" id="KW-0378">Hydrolase</keyword>
<dbReference type="InterPro" id="IPR005754">
    <property type="entry name" value="Sortase"/>
</dbReference>
<evidence type="ECO:0008006" key="5">
    <source>
        <dbReference type="Google" id="ProtNLM"/>
    </source>
</evidence>
<gene>
    <name evidence="3" type="ORF">A3F32_01840</name>
</gene>
<evidence type="ECO:0000256" key="2">
    <source>
        <dbReference type="SAM" id="Phobius"/>
    </source>
</evidence>
<organism evidence="3 4">
    <name type="scientific">Candidatus Roizmanbacteria bacterium RIFCSPHIGHO2_12_FULL_42_10</name>
    <dbReference type="NCBI Taxonomy" id="1802053"/>
    <lineage>
        <taxon>Bacteria</taxon>
        <taxon>Candidatus Roizmaniibacteriota</taxon>
    </lineage>
</organism>
<protein>
    <recommendedName>
        <fullName evidence="5">Sortase</fullName>
    </recommendedName>
</protein>
<dbReference type="GO" id="GO:0016787">
    <property type="term" value="F:hydrolase activity"/>
    <property type="evidence" value="ECO:0007669"/>
    <property type="project" value="UniProtKB-KW"/>
</dbReference>
<dbReference type="AlphaFoldDB" id="A0A1F7I577"/>
<dbReference type="InterPro" id="IPR042003">
    <property type="entry name" value="Sortase_E"/>
</dbReference>
<dbReference type="Proteomes" id="UP000178076">
    <property type="component" value="Unassembled WGS sequence"/>
</dbReference>
<evidence type="ECO:0000313" key="4">
    <source>
        <dbReference type="Proteomes" id="UP000178076"/>
    </source>
</evidence>
<keyword evidence="2" id="KW-1133">Transmembrane helix</keyword>
<feature type="transmembrane region" description="Helical" evidence="2">
    <location>
        <begin position="26"/>
        <end position="48"/>
    </location>
</feature>
<evidence type="ECO:0000313" key="3">
    <source>
        <dbReference type="EMBL" id="OGK38537.1"/>
    </source>
</evidence>
<reference evidence="3 4" key="1">
    <citation type="journal article" date="2016" name="Nat. Commun.">
        <title>Thousands of microbial genomes shed light on interconnected biogeochemical processes in an aquifer system.</title>
        <authorList>
            <person name="Anantharaman K."/>
            <person name="Brown C.T."/>
            <person name="Hug L.A."/>
            <person name="Sharon I."/>
            <person name="Castelle C.J."/>
            <person name="Probst A.J."/>
            <person name="Thomas B.C."/>
            <person name="Singh A."/>
            <person name="Wilkins M.J."/>
            <person name="Karaoz U."/>
            <person name="Brodie E.L."/>
            <person name="Williams K.H."/>
            <person name="Hubbard S.S."/>
            <person name="Banfield J.F."/>
        </authorList>
    </citation>
    <scope>NUCLEOTIDE SEQUENCE [LARGE SCALE GENOMIC DNA]</scope>
</reference>
<dbReference type="InterPro" id="IPR023365">
    <property type="entry name" value="Sortase_dom-sf"/>
</dbReference>
<dbReference type="NCBIfam" id="TIGR01076">
    <property type="entry name" value="sortase_fam"/>
    <property type="match status" value="1"/>
</dbReference>
<comment type="caution">
    <text evidence="3">The sequence shown here is derived from an EMBL/GenBank/DDBJ whole genome shotgun (WGS) entry which is preliminary data.</text>
</comment>
<keyword evidence="2" id="KW-0812">Transmembrane</keyword>